<dbReference type="Gene3D" id="1.10.645.10">
    <property type="entry name" value="Cytochrome-c3 Hydrogenase, chain B"/>
    <property type="match status" value="1"/>
</dbReference>
<evidence type="ECO:0000259" key="6">
    <source>
        <dbReference type="Pfam" id="PF00346"/>
    </source>
</evidence>
<sequence>MSENIINRIKEIYPNGLEYEISGNWLIIKVKPEELDKIAKIMINLGARINHVTAIDLESKGFEIINVYDITHTNISLDNITNIIFKANISKIKPEYPSIGKITWQAVWAEKELKELLGINPIGLPDSRHQFLPYEWPNPVESKLREIPEVNIDGNYLQLKMPIKEAYQSLIPIGPYHPGVIEGQVVYVKVEGEEIVAADIKTGFHHRGIMKLIENRGYNRGVFLAERICGICSGAHGLAYITCAENLFDIEIPERALYIRTLLAELNRIHSHLLWLGVVADVIGWKTGFMYTWGLRERILDIIESITGNRITYGIWRIGGVSRDISKEIAIKAKRAIEELKEEFSKMALEIANHPVIKSRLISVGKLTYQQAFNGGAVGPTARGSGWKIDVRKDNPPHAIYDQSIISWEIVTDEGCDSYARMIVRIKEVLVSTDIVIQCLDYLSKRSGEIKSKVEEKPSKIEAIGLNEAPRGELFYYMKLYENNSLQAIRIRTPSYRNNALIPLMLIGCNLADVPVVMGSIDQCLACTDRIEVIKNNHRKIMRWEDLIVMSVNMSKKKGLL</sequence>
<dbReference type="Proteomes" id="UP000316080">
    <property type="component" value="Unassembled WGS sequence"/>
</dbReference>
<comment type="cofactor">
    <cofactor evidence="3">
        <name>Fe cation</name>
        <dbReference type="ChEBI" id="CHEBI:24875"/>
    </cofactor>
</comment>
<feature type="binding site" evidence="3">
    <location>
        <position position="491"/>
    </location>
    <ligand>
        <name>Mg(2+)</name>
        <dbReference type="ChEBI" id="CHEBI:18420"/>
    </ligand>
</feature>
<dbReference type="InterPro" id="IPR001135">
    <property type="entry name" value="NADH_Q_OxRdtase_suD"/>
</dbReference>
<dbReference type="InterPro" id="IPR029014">
    <property type="entry name" value="NiFe-Hase_large"/>
</dbReference>
<organism evidence="7 9">
    <name type="scientific">Thermoproteota archaeon</name>
    <dbReference type="NCBI Taxonomy" id="2056631"/>
    <lineage>
        <taxon>Archaea</taxon>
        <taxon>Thermoproteota</taxon>
    </lineage>
</organism>
<dbReference type="SUPFAM" id="SSF56762">
    <property type="entry name" value="HydB/Nqo4-like"/>
    <property type="match status" value="1"/>
</dbReference>
<keyword evidence="1" id="KW-0560">Oxidoreductase</keyword>
<dbReference type="AlphaFoldDB" id="A0A520KGB7"/>
<dbReference type="Pfam" id="PF00329">
    <property type="entry name" value="Complex1_30kDa"/>
    <property type="match status" value="1"/>
</dbReference>
<evidence type="ECO:0000313" key="7">
    <source>
        <dbReference type="EMBL" id="RZN57015.1"/>
    </source>
</evidence>
<name>A0A520KGB7_9CREN</name>
<evidence type="ECO:0000256" key="2">
    <source>
        <dbReference type="ARBA" id="ARBA00023027"/>
    </source>
</evidence>
<feature type="domain" description="NADH-quinone oxidoreductase subunit D" evidence="6">
    <location>
        <begin position="283"/>
        <end position="453"/>
    </location>
</feature>
<evidence type="ECO:0000256" key="3">
    <source>
        <dbReference type="PIRSR" id="PIRSR601501-1"/>
    </source>
</evidence>
<evidence type="ECO:0000313" key="9">
    <source>
        <dbReference type="Proteomes" id="UP000316080"/>
    </source>
</evidence>
<dbReference type="PANTHER" id="PTHR43485">
    <property type="entry name" value="HYDROGENASE-4 COMPONENT G"/>
    <property type="match status" value="1"/>
</dbReference>
<dbReference type="GO" id="GO:0016651">
    <property type="term" value="F:oxidoreductase activity, acting on NAD(P)H"/>
    <property type="evidence" value="ECO:0007669"/>
    <property type="project" value="InterPro"/>
</dbReference>
<dbReference type="Pfam" id="PF00374">
    <property type="entry name" value="NiFeSe_Hases"/>
    <property type="match status" value="1"/>
</dbReference>
<keyword evidence="4" id="KW-0175">Coiled coil</keyword>
<dbReference type="Pfam" id="PF00346">
    <property type="entry name" value="Complex1_49kDa"/>
    <property type="match status" value="2"/>
</dbReference>
<keyword evidence="3" id="KW-0479">Metal-binding</keyword>
<evidence type="ECO:0000256" key="1">
    <source>
        <dbReference type="ARBA" id="ARBA00023002"/>
    </source>
</evidence>
<feature type="binding site" evidence="3">
    <location>
        <position position="524"/>
    </location>
    <ligand>
        <name>Ni(2+)</name>
        <dbReference type="ChEBI" id="CHEBI:49786"/>
    </ligand>
</feature>
<protein>
    <recommendedName>
        <fullName evidence="11">Iron hydrogenase</fullName>
    </recommendedName>
</protein>
<feature type="domain" description="NADH:ubiquinone oxidoreductase 30kDa subunit" evidence="5">
    <location>
        <begin position="28"/>
        <end position="139"/>
    </location>
</feature>
<dbReference type="InterPro" id="IPR037232">
    <property type="entry name" value="NADH_quin_OxRdtase_su_C/D-like"/>
</dbReference>
<dbReference type="InterPro" id="IPR001268">
    <property type="entry name" value="NADH_UbQ_OxRdtase_30kDa_su"/>
</dbReference>
<evidence type="ECO:0008006" key="11">
    <source>
        <dbReference type="Google" id="ProtNLM"/>
    </source>
</evidence>
<dbReference type="PANTHER" id="PTHR43485:SF1">
    <property type="entry name" value="FORMATE HYDROGENLYASE SUBUNIT 5-RELATED"/>
    <property type="match status" value="1"/>
</dbReference>
<evidence type="ECO:0000259" key="5">
    <source>
        <dbReference type="Pfam" id="PF00329"/>
    </source>
</evidence>
<feature type="coiled-coil region" evidence="4">
    <location>
        <begin position="323"/>
        <end position="350"/>
    </location>
</feature>
<dbReference type="InterPro" id="IPR052197">
    <property type="entry name" value="ComplexI_49kDa-like"/>
</dbReference>
<dbReference type="EMBL" id="RXIH01000013">
    <property type="protein sequence ID" value="RZN57015.1"/>
    <property type="molecule type" value="Genomic_DNA"/>
</dbReference>
<feature type="binding site" evidence="3">
    <location>
        <position position="527"/>
    </location>
    <ligand>
        <name>Fe cation</name>
        <dbReference type="ChEBI" id="CHEBI:24875"/>
    </ligand>
</feature>
<comment type="caution">
    <text evidence="7">The sequence shown here is derived from an EMBL/GenBank/DDBJ whole genome shotgun (WGS) entry which is preliminary data.</text>
</comment>
<dbReference type="Proteomes" id="UP000317265">
    <property type="component" value="Unassembled WGS sequence"/>
</dbReference>
<dbReference type="EMBL" id="QNVI01000054">
    <property type="protein sequence ID" value="TDA38304.1"/>
    <property type="molecule type" value="Genomic_DNA"/>
</dbReference>
<feature type="binding site" evidence="3">
    <location>
        <position position="229"/>
    </location>
    <ligand>
        <name>Ni(2+)</name>
        <dbReference type="ChEBI" id="CHEBI:49786"/>
    </ligand>
</feature>
<evidence type="ECO:0000313" key="8">
    <source>
        <dbReference type="EMBL" id="TDA38304.1"/>
    </source>
</evidence>
<keyword evidence="2" id="KW-0520">NAD</keyword>
<proteinExistence type="predicted"/>
<dbReference type="GO" id="GO:0016151">
    <property type="term" value="F:nickel cation binding"/>
    <property type="evidence" value="ECO:0007669"/>
    <property type="project" value="InterPro"/>
</dbReference>
<feature type="domain" description="NADH-quinone oxidoreductase subunit D" evidence="6">
    <location>
        <begin position="458"/>
        <end position="530"/>
    </location>
</feature>
<evidence type="ECO:0000313" key="10">
    <source>
        <dbReference type="Proteomes" id="UP000317265"/>
    </source>
</evidence>
<reference evidence="8 10" key="1">
    <citation type="journal article" date="2019" name="Nat. Microbiol.">
        <title>Expanding anaerobic alkane metabolism in the domain of Archaea.</title>
        <authorList>
            <person name="Wang Y."/>
            <person name="Wegener G."/>
            <person name="Hou J."/>
            <person name="Wang F."/>
            <person name="Xiao X."/>
        </authorList>
    </citation>
    <scope>NUCLEOTIDE SEQUENCE [LARGE SCALE GENOMIC DNA]</scope>
    <source>
        <strain evidence="8">WYZ-LMO11</strain>
    </source>
</reference>
<feature type="binding site" evidence="3">
    <location>
        <position position="232"/>
    </location>
    <ligand>
        <name>Ni(2+)</name>
        <dbReference type="ChEBI" id="CHEBI:49786"/>
    </ligand>
</feature>
<keyword evidence="3" id="KW-0533">Nickel</keyword>
<dbReference type="SUPFAM" id="SSF143243">
    <property type="entry name" value="Nqo5-like"/>
    <property type="match status" value="1"/>
</dbReference>
<dbReference type="Gene3D" id="3.30.460.80">
    <property type="entry name" value="NADH:ubiquinone oxidoreductase, 30kDa subunit"/>
    <property type="match status" value="1"/>
</dbReference>
<keyword evidence="3" id="KW-0460">Magnesium</keyword>
<dbReference type="GO" id="GO:0048038">
    <property type="term" value="F:quinone binding"/>
    <property type="evidence" value="ECO:0007669"/>
    <property type="project" value="InterPro"/>
</dbReference>
<gene>
    <name evidence="8" type="ORF">DSO09_04660</name>
    <name evidence="7" type="ORF">EF809_01570</name>
</gene>
<keyword evidence="3" id="KW-0408">Iron</keyword>
<feature type="binding site" evidence="3">
    <location>
        <position position="232"/>
    </location>
    <ligand>
        <name>Fe cation</name>
        <dbReference type="ChEBI" id="CHEBI:24875"/>
    </ligand>
</feature>
<dbReference type="GO" id="GO:0008137">
    <property type="term" value="F:NADH dehydrogenase (ubiquinone) activity"/>
    <property type="evidence" value="ECO:0007669"/>
    <property type="project" value="InterPro"/>
</dbReference>
<dbReference type="InterPro" id="IPR001501">
    <property type="entry name" value="Ni-dep_hyd_lsu"/>
</dbReference>
<evidence type="ECO:0000256" key="4">
    <source>
        <dbReference type="SAM" id="Coils"/>
    </source>
</evidence>
<comment type="cofactor">
    <cofactor evidence="3">
        <name>Ni(2+)</name>
        <dbReference type="ChEBI" id="CHEBI:49786"/>
    </cofactor>
</comment>
<reference evidence="7 9" key="2">
    <citation type="journal article" date="2019" name="Nat. Microbiol.">
        <title>Wide diversity of methane and short-chain alkane metabolisms in uncultured archaea.</title>
        <authorList>
            <person name="Borrel G."/>
            <person name="Adam P.S."/>
            <person name="McKay L.J."/>
            <person name="Chen L.X."/>
            <person name="Sierra-Garcia I.N."/>
            <person name="Sieber C.M."/>
            <person name="Letourneur Q."/>
            <person name="Ghozlane A."/>
            <person name="Andersen G.L."/>
            <person name="Li W.J."/>
            <person name="Hallam S.J."/>
            <person name="Muyzer G."/>
            <person name="de Oliveira V.M."/>
            <person name="Inskeep W.P."/>
            <person name="Banfield J.F."/>
            <person name="Gribaldo S."/>
        </authorList>
    </citation>
    <scope>NUCLEOTIDE SEQUENCE [LARGE SCALE GENOMIC DNA]</scope>
    <source>
        <strain evidence="7">Verst-YHS</strain>
    </source>
</reference>
<dbReference type="GO" id="GO:0051287">
    <property type="term" value="F:NAD binding"/>
    <property type="evidence" value="ECO:0007669"/>
    <property type="project" value="InterPro"/>
</dbReference>
<accession>A0A520KGB7</accession>